<dbReference type="GO" id="GO:0016298">
    <property type="term" value="F:lipase activity"/>
    <property type="evidence" value="ECO:0000318"/>
    <property type="project" value="GO_Central"/>
</dbReference>
<keyword evidence="3" id="KW-0812">Transmembrane</keyword>
<protein>
    <submittedName>
        <fullName evidence="7">Lipase</fullName>
    </submittedName>
</protein>
<gene>
    <name evidence="7" type="primary">WBGene00114793</name>
</gene>
<keyword evidence="4" id="KW-0769">Symport</keyword>
<evidence type="ECO:0000256" key="3">
    <source>
        <dbReference type="ARBA" id="ARBA00022692"/>
    </source>
</evidence>
<evidence type="ECO:0000256" key="1">
    <source>
        <dbReference type="ARBA" id="ARBA00004141"/>
    </source>
</evidence>
<dbReference type="EnsemblMetazoa" id="PPA25239.1">
    <property type="protein sequence ID" value="PPA25239.1"/>
    <property type="gene ID" value="WBGene00114793"/>
</dbReference>
<keyword evidence="2" id="KW-0813">Transport</keyword>
<name>A0A2A6CIS8_PRIPA</name>
<dbReference type="InterPro" id="IPR037272">
    <property type="entry name" value="SNS_sf"/>
</dbReference>
<dbReference type="GO" id="GO:0016020">
    <property type="term" value="C:membrane"/>
    <property type="evidence" value="ECO:0007669"/>
    <property type="project" value="UniProtKB-SubCell"/>
</dbReference>
<dbReference type="Pfam" id="PF01674">
    <property type="entry name" value="Lipase_2"/>
    <property type="match status" value="1"/>
</dbReference>
<organism evidence="7 8">
    <name type="scientific">Pristionchus pacificus</name>
    <name type="common">Parasitic nematode worm</name>
    <dbReference type="NCBI Taxonomy" id="54126"/>
    <lineage>
        <taxon>Eukaryota</taxon>
        <taxon>Metazoa</taxon>
        <taxon>Ecdysozoa</taxon>
        <taxon>Nematoda</taxon>
        <taxon>Chromadorea</taxon>
        <taxon>Rhabditida</taxon>
        <taxon>Rhabditina</taxon>
        <taxon>Diplogasteromorpha</taxon>
        <taxon>Diplogasteroidea</taxon>
        <taxon>Neodiplogasteridae</taxon>
        <taxon>Pristionchus</taxon>
    </lineage>
</organism>
<dbReference type="Proteomes" id="UP000005239">
    <property type="component" value="Unassembled WGS sequence"/>
</dbReference>
<dbReference type="InterPro" id="IPR002918">
    <property type="entry name" value="Lipase_EstA/Esterase_EstB"/>
</dbReference>
<dbReference type="FunFam" id="3.40.50.1820:FF:000377">
    <property type="entry name" value="LIPaSe related"/>
    <property type="match status" value="1"/>
</dbReference>
<dbReference type="AlphaFoldDB" id="A0A2A6CIS8"/>
<dbReference type="PANTHER" id="PTHR32015:SF3">
    <property type="entry name" value="TRIACYLGLYCEROL LIPASE"/>
    <property type="match status" value="1"/>
</dbReference>
<reference evidence="8" key="1">
    <citation type="journal article" date="2008" name="Nat. Genet.">
        <title>The Pristionchus pacificus genome provides a unique perspective on nematode lifestyle and parasitism.</title>
        <authorList>
            <person name="Dieterich C."/>
            <person name="Clifton S.W."/>
            <person name="Schuster L.N."/>
            <person name="Chinwalla A."/>
            <person name="Delehaunty K."/>
            <person name="Dinkelacker I."/>
            <person name="Fulton L."/>
            <person name="Fulton R."/>
            <person name="Godfrey J."/>
            <person name="Minx P."/>
            <person name="Mitreva M."/>
            <person name="Roeseler W."/>
            <person name="Tian H."/>
            <person name="Witte H."/>
            <person name="Yang S.P."/>
            <person name="Wilson R.K."/>
            <person name="Sommer R.J."/>
        </authorList>
    </citation>
    <scope>NUCLEOTIDE SEQUENCE [LARGE SCALE GENOMIC DNA]</scope>
    <source>
        <strain evidence="8">PS312</strain>
    </source>
</reference>
<accession>A0A8R1UJL6</accession>
<evidence type="ECO:0000256" key="5">
    <source>
        <dbReference type="ARBA" id="ARBA00022989"/>
    </source>
</evidence>
<reference evidence="7" key="2">
    <citation type="submission" date="2022-06" db="UniProtKB">
        <authorList>
            <consortium name="EnsemblMetazoa"/>
        </authorList>
    </citation>
    <scope>IDENTIFICATION</scope>
    <source>
        <strain evidence="7">PS312</strain>
    </source>
</reference>
<evidence type="ECO:0000256" key="4">
    <source>
        <dbReference type="ARBA" id="ARBA00022847"/>
    </source>
</evidence>
<keyword evidence="5" id="KW-1133">Transmembrane helix</keyword>
<dbReference type="InterPro" id="IPR000175">
    <property type="entry name" value="Na/ntran_symport"/>
</dbReference>
<dbReference type="SUPFAM" id="SSF53474">
    <property type="entry name" value="alpha/beta-Hydrolases"/>
    <property type="match status" value="1"/>
</dbReference>
<evidence type="ECO:0000313" key="7">
    <source>
        <dbReference type="EnsemblMetazoa" id="PPA25239.1"/>
    </source>
</evidence>
<evidence type="ECO:0000256" key="2">
    <source>
        <dbReference type="ARBA" id="ARBA00022448"/>
    </source>
</evidence>
<dbReference type="InterPro" id="IPR029058">
    <property type="entry name" value="AB_hydrolase_fold"/>
</dbReference>
<accession>A0A2A6CIS8</accession>
<keyword evidence="8" id="KW-1185">Reference proteome</keyword>
<dbReference type="SUPFAM" id="SSF161070">
    <property type="entry name" value="SNF-like"/>
    <property type="match status" value="1"/>
</dbReference>
<keyword evidence="6" id="KW-0472">Membrane</keyword>
<dbReference type="Gene3D" id="3.40.50.1820">
    <property type="entry name" value="alpha/beta hydrolase"/>
    <property type="match status" value="1"/>
</dbReference>
<comment type="subcellular location">
    <subcellularLocation>
        <location evidence="1">Membrane</location>
        <topology evidence="1">Multi-pass membrane protein</topology>
    </subcellularLocation>
</comment>
<dbReference type="GO" id="GO:0015293">
    <property type="term" value="F:symporter activity"/>
    <property type="evidence" value="ECO:0007669"/>
    <property type="project" value="UniProtKB-KW"/>
</dbReference>
<sequence length="970" mass="108956">MIIFFVLPLLLIVKADFTPHFRKFLHDNYGVTLVGELERTDLGGDASLGGKQTDDDYPKKQAVIIVHGITNKVSRFNGMVDFLKSKGYDSNSIYGTTWGDGGRTPVGLVDMKCSYVKQIRSLIIAVRQYTGTQVDVVAYSMGSPIARKAILGGQCVDTREILGPPLTELVDTFLSVAGANYGSSLCIVPIPVGTCNRRTGLHCESTFLQDINQQRRYEGTHVFSVFSTSDDKVGFRSCGRPVSPIVGGTGYVAKNGPVLTFHRISPISAGLGWAMVWLISEKLYIEGLRGAQTISYAAYSVRTNLNWAVECGHSFNTHHCVPFLEENVTHSDTSRYPDNFWPAQQFNRYGVRGNSIPVDNLTVAWEPNEWYLGSSKEHFYLGLPSFVLLLSSCLMWTLVTFIVTRFEHKLGWILSNLCLAIPAAVYFFIVVVMTFTTFHFGPSIQEFIPTDKVEIDPIDYWGDIMGLLRSSIISVDYSTAFSGLILFATSKRTTGSNQMNVFYLLLFLMVPPLLLSIMRFGCEGHLSVLQPAYRYYPSTEETFTLDVLPVCLATSPGGPVLSLLFYIAHFAYSSLAPIIVYLLLIHQSIVDQWPDSPRPIIIPAIIASFAIPSLLLYMPMGTKIVTAFRYLSQSSILHLLVYFTVFFVYGWQRLEADLQSTIESPSSIISWIFSVTGPICTFLLFTFVPMLLCAHFTSVFDLLMTGSDVMKHIDLGIGQLILAPQFISRFVGVLFMLAPTIIIVAAASLAVYRNYTARLPFQTLFEPTTSFLSHSTLTGQTQNKPHSLAYGFFNQIFPDFNLRTAFTIVFIFEIVIWFIVTFLFGWNIFVLYLGRGSENANMYRSFFLLIFSSLHAIALFEMRLARQRWDTSERLMIYIATATMETAMLNGYMWMFSSDHTWGMDLMPLLFAIFVTIVRGIAIFTIIAVRAHISDVSRPTRTRDATEVYEAEMRMGEEEDDSPIIFELAQ</sequence>
<dbReference type="PANTHER" id="PTHR32015">
    <property type="entry name" value="FASTING INDUCED LIPASE"/>
    <property type="match status" value="1"/>
</dbReference>
<dbReference type="GO" id="GO:0016042">
    <property type="term" value="P:lipid catabolic process"/>
    <property type="evidence" value="ECO:0000318"/>
    <property type="project" value="GO_Central"/>
</dbReference>
<dbReference type="PROSITE" id="PS50267">
    <property type="entry name" value="NA_NEUROTRAN_SYMP_3"/>
    <property type="match status" value="1"/>
</dbReference>
<proteinExistence type="predicted"/>
<evidence type="ECO:0000313" key="8">
    <source>
        <dbReference type="Proteomes" id="UP000005239"/>
    </source>
</evidence>
<evidence type="ECO:0000256" key="6">
    <source>
        <dbReference type="ARBA" id="ARBA00023136"/>
    </source>
</evidence>